<dbReference type="CDD" id="cd04301">
    <property type="entry name" value="NAT_SF"/>
    <property type="match status" value="1"/>
</dbReference>
<keyword evidence="3" id="KW-1185">Reference proteome</keyword>
<feature type="domain" description="N-acetyltransferase" evidence="1">
    <location>
        <begin position="20"/>
        <end position="157"/>
    </location>
</feature>
<dbReference type="InterPro" id="IPR000182">
    <property type="entry name" value="GNAT_dom"/>
</dbReference>
<gene>
    <name evidence="2" type="ORF">HKT17_03780</name>
</gene>
<dbReference type="PROSITE" id="PS51186">
    <property type="entry name" value="GNAT"/>
    <property type="match status" value="1"/>
</dbReference>
<dbReference type="SUPFAM" id="SSF55729">
    <property type="entry name" value="Acyl-CoA N-acyltransferases (Nat)"/>
    <property type="match status" value="1"/>
</dbReference>
<name>A0ABX6N9D3_9BURK</name>
<protein>
    <submittedName>
        <fullName evidence="2">GNAT family N-acetyltransferase</fullName>
    </submittedName>
</protein>
<dbReference type="InterPro" id="IPR024035">
    <property type="entry name" value="MSMEG_0567_GNAT"/>
</dbReference>
<evidence type="ECO:0000259" key="1">
    <source>
        <dbReference type="PROSITE" id="PS51186"/>
    </source>
</evidence>
<proteinExistence type="predicted"/>
<dbReference type="NCBIfam" id="TIGR04045">
    <property type="entry name" value="MSMEG_0567_GNAT"/>
    <property type="match status" value="1"/>
</dbReference>
<dbReference type="InterPro" id="IPR016181">
    <property type="entry name" value="Acyl_CoA_acyltransferase"/>
</dbReference>
<sequence length="186" mass="20500">MNVEEFAHSECHIKLAVDDWALREAQKLRNDVFVVEQGIFQTSDHDVFDSSAYTLVATIGLLGIPDAVVGTVRIHEQAPGVWVGSRLAVDQAYRSVKGLGKALIAMAVSSARAQGCTAFYANVQLPNVGLFQKLGWQALGEVSVHGVQHMFMQANLDMYPVEHDPGRGFIHLFKQPSSKARIERRV</sequence>
<dbReference type="EMBL" id="CP053084">
    <property type="protein sequence ID" value="QJR31049.1"/>
    <property type="molecule type" value="Genomic_DNA"/>
</dbReference>
<organism evidence="2 3">
    <name type="scientific">Limnobacter profundi</name>
    <dbReference type="NCBI Taxonomy" id="2732163"/>
    <lineage>
        <taxon>Bacteria</taxon>
        <taxon>Pseudomonadati</taxon>
        <taxon>Pseudomonadota</taxon>
        <taxon>Betaproteobacteria</taxon>
        <taxon>Burkholderiales</taxon>
        <taxon>Burkholderiaceae</taxon>
        <taxon>Limnobacter</taxon>
    </lineage>
</organism>
<evidence type="ECO:0000313" key="2">
    <source>
        <dbReference type="EMBL" id="QJR31049.1"/>
    </source>
</evidence>
<accession>A0ABX6N9D3</accession>
<dbReference type="Proteomes" id="UP000501130">
    <property type="component" value="Chromosome"/>
</dbReference>
<dbReference type="Gene3D" id="3.40.630.30">
    <property type="match status" value="1"/>
</dbReference>
<dbReference type="Pfam" id="PF00583">
    <property type="entry name" value="Acetyltransf_1"/>
    <property type="match status" value="1"/>
</dbReference>
<evidence type="ECO:0000313" key="3">
    <source>
        <dbReference type="Proteomes" id="UP000501130"/>
    </source>
</evidence>
<reference evidence="2 3" key="1">
    <citation type="submission" date="2020-05" db="EMBL/GenBank/DDBJ databases">
        <title>Compete genome of Limnobacter sp. SAORIC-580.</title>
        <authorList>
            <person name="Song J."/>
            <person name="Cho J.-C."/>
        </authorList>
    </citation>
    <scope>NUCLEOTIDE SEQUENCE [LARGE SCALE GENOMIC DNA]</scope>
    <source>
        <strain evidence="2 3">SAORIC-580</strain>
    </source>
</reference>